<gene>
    <name evidence="19" type="primary">cobS</name>
    <name evidence="20" type="ORF">SAMN05216269_11638</name>
</gene>
<dbReference type="HAMAP" id="MF_00719">
    <property type="entry name" value="CobS"/>
    <property type="match status" value="1"/>
</dbReference>
<evidence type="ECO:0000256" key="6">
    <source>
        <dbReference type="ARBA" id="ARBA00015850"/>
    </source>
</evidence>
<evidence type="ECO:0000256" key="18">
    <source>
        <dbReference type="ARBA" id="ARBA00049504"/>
    </source>
</evidence>
<evidence type="ECO:0000256" key="11">
    <source>
        <dbReference type="ARBA" id="ARBA00022842"/>
    </source>
</evidence>
<evidence type="ECO:0000256" key="3">
    <source>
        <dbReference type="ARBA" id="ARBA00004663"/>
    </source>
</evidence>
<feature type="transmembrane region" description="Helical" evidence="19">
    <location>
        <begin position="198"/>
        <end position="217"/>
    </location>
</feature>
<evidence type="ECO:0000256" key="2">
    <source>
        <dbReference type="ARBA" id="ARBA00004651"/>
    </source>
</evidence>
<keyword evidence="21" id="KW-1185">Reference proteome</keyword>
<comment type="function">
    <text evidence="14 19">Joins adenosylcobinamide-GDP and alpha-ribazole to generate adenosylcobalamin (Ado-cobalamin). Also synthesizes adenosylcobalamin 5'-phosphate from adenosylcobinamide-GDP and alpha-ribazole 5'-phosphate.</text>
</comment>
<organism evidence="20 21">
    <name type="scientific">Flavobacterium xinjiangense</name>
    <dbReference type="NCBI Taxonomy" id="178356"/>
    <lineage>
        <taxon>Bacteria</taxon>
        <taxon>Pseudomonadati</taxon>
        <taxon>Bacteroidota</taxon>
        <taxon>Flavobacteriia</taxon>
        <taxon>Flavobacteriales</taxon>
        <taxon>Flavobacteriaceae</taxon>
        <taxon>Flavobacterium</taxon>
    </lineage>
</organism>
<dbReference type="GO" id="GO:0051073">
    <property type="term" value="F:adenosylcobinamide-GDP ribazoletransferase activity"/>
    <property type="evidence" value="ECO:0007669"/>
    <property type="project" value="UniProtKB-UniRule"/>
</dbReference>
<evidence type="ECO:0000256" key="15">
    <source>
        <dbReference type="ARBA" id="ARBA00032605"/>
    </source>
</evidence>
<comment type="catalytic activity">
    <reaction evidence="18 19">
        <text>alpha-ribazole 5'-phosphate + adenosylcob(III)inamide-GDP = adenosylcob(III)alamin 5'-phosphate + GMP + H(+)</text>
        <dbReference type="Rhea" id="RHEA:23560"/>
        <dbReference type="ChEBI" id="CHEBI:15378"/>
        <dbReference type="ChEBI" id="CHEBI:57918"/>
        <dbReference type="ChEBI" id="CHEBI:58115"/>
        <dbReference type="ChEBI" id="CHEBI:60487"/>
        <dbReference type="ChEBI" id="CHEBI:60493"/>
        <dbReference type="EC" id="2.7.8.26"/>
    </reaction>
</comment>
<dbReference type="EMBL" id="FRCL01000016">
    <property type="protein sequence ID" value="SHN15000.1"/>
    <property type="molecule type" value="Genomic_DNA"/>
</dbReference>
<proteinExistence type="inferred from homology"/>
<dbReference type="InterPro" id="IPR003805">
    <property type="entry name" value="CobS"/>
</dbReference>
<dbReference type="GO" id="GO:0005886">
    <property type="term" value="C:plasma membrane"/>
    <property type="evidence" value="ECO:0007669"/>
    <property type="project" value="UniProtKB-SubCell"/>
</dbReference>
<keyword evidence="11 19" id="KW-0460">Magnesium</keyword>
<evidence type="ECO:0000256" key="10">
    <source>
        <dbReference type="ARBA" id="ARBA00022692"/>
    </source>
</evidence>
<evidence type="ECO:0000256" key="17">
    <source>
        <dbReference type="ARBA" id="ARBA00048623"/>
    </source>
</evidence>
<comment type="subcellular location">
    <subcellularLocation>
        <location evidence="2 19">Cell membrane</location>
        <topology evidence="2 19">Multi-pass membrane protein</topology>
    </subcellularLocation>
</comment>
<dbReference type="UniPathway" id="UPA00148">
    <property type="reaction ID" value="UER00238"/>
</dbReference>
<keyword evidence="9 19" id="KW-0808">Transferase</keyword>
<keyword evidence="13 19" id="KW-0472">Membrane</keyword>
<dbReference type="Pfam" id="PF02654">
    <property type="entry name" value="CobS"/>
    <property type="match status" value="1"/>
</dbReference>
<evidence type="ECO:0000313" key="20">
    <source>
        <dbReference type="EMBL" id="SHN15000.1"/>
    </source>
</evidence>
<evidence type="ECO:0000256" key="8">
    <source>
        <dbReference type="ARBA" id="ARBA00022573"/>
    </source>
</evidence>
<feature type="transmembrane region" description="Helical" evidence="19">
    <location>
        <begin position="12"/>
        <end position="32"/>
    </location>
</feature>
<evidence type="ECO:0000256" key="16">
    <source>
        <dbReference type="ARBA" id="ARBA00032853"/>
    </source>
</evidence>
<comment type="pathway">
    <text evidence="3 19">Cofactor biosynthesis; adenosylcobalamin biosynthesis; adenosylcobalamin from cob(II)yrinate a,c-diamide: step 7/7.</text>
</comment>
<dbReference type="EC" id="2.7.8.26" evidence="5 19"/>
<keyword evidence="12 19" id="KW-1133">Transmembrane helix</keyword>
<feature type="transmembrane region" description="Helical" evidence="19">
    <location>
        <begin position="44"/>
        <end position="64"/>
    </location>
</feature>
<comment type="similarity">
    <text evidence="4 19">Belongs to the CobS family.</text>
</comment>
<dbReference type="AlphaFoldDB" id="A0A1M7PDK5"/>
<accession>A0A1M7PDK5</accession>
<reference evidence="21" key="1">
    <citation type="submission" date="2016-11" db="EMBL/GenBank/DDBJ databases">
        <authorList>
            <person name="Varghese N."/>
            <person name="Submissions S."/>
        </authorList>
    </citation>
    <scope>NUCLEOTIDE SEQUENCE [LARGE SCALE GENOMIC DNA]</scope>
    <source>
        <strain evidence="21">CGMCC 1.2749</strain>
    </source>
</reference>
<evidence type="ECO:0000256" key="12">
    <source>
        <dbReference type="ARBA" id="ARBA00022989"/>
    </source>
</evidence>
<evidence type="ECO:0000256" key="9">
    <source>
        <dbReference type="ARBA" id="ARBA00022679"/>
    </source>
</evidence>
<feature type="transmembrane region" description="Helical" evidence="19">
    <location>
        <begin position="109"/>
        <end position="132"/>
    </location>
</feature>
<protein>
    <recommendedName>
        <fullName evidence="6 19">Adenosylcobinamide-GDP ribazoletransferase</fullName>
        <ecNumber evidence="5 19">2.7.8.26</ecNumber>
    </recommendedName>
    <alternativeName>
        <fullName evidence="16 19">Cobalamin synthase</fullName>
    </alternativeName>
    <alternativeName>
        <fullName evidence="15 19">Cobalamin-5'-phosphate synthase</fullName>
    </alternativeName>
</protein>
<evidence type="ECO:0000256" key="13">
    <source>
        <dbReference type="ARBA" id="ARBA00023136"/>
    </source>
</evidence>
<feature type="transmembrane region" description="Helical" evidence="19">
    <location>
        <begin position="156"/>
        <end position="178"/>
    </location>
</feature>
<keyword evidence="10 19" id="KW-0812">Transmembrane</keyword>
<comment type="catalytic activity">
    <reaction evidence="17 19">
        <text>alpha-ribazole + adenosylcob(III)inamide-GDP = adenosylcob(III)alamin + GMP + H(+)</text>
        <dbReference type="Rhea" id="RHEA:16049"/>
        <dbReference type="ChEBI" id="CHEBI:10329"/>
        <dbReference type="ChEBI" id="CHEBI:15378"/>
        <dbReference type="ChEBI" id="CHEBI:18408"/>
        <dbReference type="ChEBI" id="CHEBI:58115"/>
        <dbReference type="ChEBI" id="CHEBI:60487"/>
        <dbReference type="EC" id="2.7.8.26"/>
    </reaction>
</comment>
<evidence type="ECO:0000256" key="1">
    <source>
        <dbReference type="ARBA" id="ARBA00001946"/>
    </source>
</evidence>
<feature type="transmembrane region" description="Helical" evidence="19">
    <location>
        <begin position="224"/>
        <end position="242"/>
    </location>
</feature>
<dbReference type="PANTHER" id="PTHR34148:SF1">
    <property type="entry name" value="ADENOSYLCOBINAMIDE-GDP RIBAZOLETRANSFERASE"/>
    <property type="match status" value="1"/>
</dbReference>
<evidence type="ECO:0000256" key="19">
    <source>
        <dbReference type="HAMAP-Rule" id="MF_00719"/>
    </source>
</evidence>
<evidence type="ECO:0000256" key="4">
    <source>
        <dbReference type="ARBA" id="ARBA00010561"/>
    </source>
</evidence>
<name>A0A1M7PDK5_9FLAO</name>
<dbReference type="GO" id="GO:0009236">
    <property type="term" value="P:cobalamin biosynthetic process"/>
    <property type="evidence" value="ECO:0007669"/>
    <property type="project" value="UniProtKB-UniRule"/>
</dbReference>
<evidence type="ECO:0000256" key="14">
    <source>
        <dbReference type="ARBA" id="ARBA00025228"/>
    </source>
</evidence>
<dbReference type="NCBIfam" id="NF001277">
    <property type="entry name" value="PRK00235.1-3"/>
    <property type="match status" value="1"/>
</dbReference>
<sequence length="276" mass="31191">MALAKIKKMKKELHIFFTALMFYTRIPCPATIDHNPDYLNKASRYFPLIGWIVGSVAFGIYCIFNYLVAPEIAVIFSTIASVLVTGAFHEDGFADVCDGFGGGWTKEKILIIMKDSAIGAYGAIGMVLLLFLKFKGLTQLIDISDNPKFIIYNPQFIILLLFVSAHSISRLAAISIVFTHEYSREDASSKSKPIAQSYSWREVVGAFFFGLLPLVILSYFQWQILLVLIPVFLTRFFLARYFQKWIDGYTGDCLGATQQVCEVVFYISVIALWKFI</sequence>
<dbReference type="STRING" id="178356.SAMN05216269_11638"/>
<comment type="cofactor">
    <cofactor evidence="1 19">
        <name>Mg(2+)</name>
        <dbReference type="ChEBI" id="CHEBI:18420"/>
    </cofactor>
</comment>
<keyword evidence="8 19" id="KW-0169">Cobalamin biosynthesis</keyword>
<evidence type="ECO:0000313" key="21">
    <source>
        <dbReference type="Proteomes" id="UP000184092"/>
    </source>
</evidence>
<dbReference type="PANTHER" id="PTHR34148">
    <property type="entry name" value="ADENOSYLCOBINAMIDE-GDP RIBAZOLETRANSFERASE"/>
    <property type="match status" value="1"/>
</dbReference>
<evidence type="ECO:0000256" key="5">
    <source>
        <dbReference type="ARBA" id="ARBA00013200"/>
    </source>
</evidence>
<evidence type="ECO:0000256" key="7">
    <source>
        <dbReference type="ARBA" id="ARBA00022475"/>
    </source>
</evidence>
<dbReference type="Proteomes" id="UP000184092">
    <property type="component" value="Unassembled WGS sequence"/>
</dbReference>
<dbReference type="GO" id="GO:0008818">
    <property type="term" value="F:cobalamin 5'-phosphate synthase activity"/>
    <property type="evidence" value="ECO:0007669"/>
    <property type="project" value="UniProtKB-UniRule"/>
</dbReference>
<keyword evidence="7 19" id="KW-1003">Cell membrane</keyword>